<keyword evidence="2" id="KW-1185">Reference proteome</keyword>
<organism evidence="1 2">
    <name type="scientific">Zarea fungicola</name>
    <dbReference type="NCBI Taxonomy" id="93591"/>
    <lineage>
        <taxon>Eukaryota</taxon>
        <taxon>Fungi</taxon>
        <taxon>Dikarya</taxon>
        <taxon>Ascomycota</taxon>
        <taxon>Pezizomycotina</taxon>
        <taxon>Sordariomycetes</taxon>
        <taxon>Hypocreomycetidae</taxon>
        <taxon>Hypocreales</taxon>
        <taxon>Cordycipitaceae</taxon>
        <taxon>Zarea</taxon>
    </lineage>
</organism>
<sequence>MPSEEKVVETVTDVSATIEVTREQAHLSEYGATWESTQDPQDPYNWSIWRKISIAVIVSFGQLITLMSTSMMAAALPQIGSDLDLNSTTTQITFSIYILGLAFAPFLIAALSEMYGRRPIWIASNFFYIFWNAMCPVGPSAGLMTLSRFLAGSGASCGITLTGPILADMFRAEERGRSLALATFIPYMGPALGPIVGGITAQHLPWAWLFWILSIFDAGVVAVGFFILSETYTPVLLARKAAAGWDGSRSESTDVGTSNFVLFYRDMRKRLGANLLRPLALMVYRPVIQVIAVVMALNFAIYCLLLSTYATLWIERYHESETISSLNYISLAIGTIIASQAGGPLMDWIYVQMKLRHRGEVEAVPEFRVPFLIPGVIIMPLGIFIYGWAAEKNLHWMVVNTGTAIFVCGSFILGQGMLAYLLDEFTKHAASANAAARMLSNILGFVFPIFAPDMYKALGYGWGNTVLGSIWVVLGFPIPILLWVYGARLRALGRRG</sequence>
<gene>
    <name evidence="1" type="ORF">NQ176_g6258</name>
</gene>
<reference evidence="1" key="1">
    <citation type="submission" date="2022-08" db="EMBL/GenBank/DDBJ databases">
        <title>Genome Sequence of Lecanicillium fungicola.</title>
        <authorList>
            <person name="Buettner E."/>
        </authorList>
    </citation>
    <scope>NUCLEOTIDE SEQUENCE</scope>
    <source>
        <strain evidence="1">Babe33</strain>
    </source>
</reference>
<protein>
    <submittedName>
        <fullName evidence="1">Uncharacterized protein</fullName>
    </submittedName>
</protein>
<comment type="caution">
    <text evidence="1">The sequence shown here is derived from an EMBL/GenBank/DDBJ whole genome shotgun (WGS) entry which is preliminary data.</text>
</comment>
<evidence type="ECO:0000313" key="1">
    <source>
        <dbReference type="EMBL" id="KAJ2974047.1"/>
    </source>
</evidence>
<dbReference type="EMBL" id="JANJQO010000882">
    <property type="protein sequence ID" value="KAJ2974047.1"/>
    <property type="molecule type" value="Genomic_DNA"/>
</dbReference>
<name>A0ACC1N452_9HYPO</name>
<dbReference type="Proteomes" id="UP001143910">
    <property type="component" value="Unassembled WGS sequence"/>
</dbReference>
<accession>A0ACC1N452</accession>
<proteinExistence type="predicted"/>
<evidence type="ECO:0000313" key="2">
    <source>
        <dbReference type="Proteomes" id="UP001143910"/>
    </source>
</evidence>